<dbReference type="PANTHER" id="PTHR42811">
    <property type="entry name" value="SERINE ACETYLTRANSFERASE"/>
    <property type="match status" value="1"/>
</dbReference>
<dbReference type="PROSITE" id="PS00101">
    <property type="entry name" value="HEXAPEP_TRANSFERASES"/>
    <property type="match status" value="1"/>
</dbReference>
<evidence type="ECO:0000256" key="2">
    <source>
        <dbReference type="ARBA" id="ARBA00022737"/>
    </source>
</evidence>
<organism evidence="3 4">
    <name type="scientific">Marinococcus luteus</name>
    <dbReference type="NCBI Taxonomy" id="1122204"/>
    <lineage>
        <taxon>Bacteria</taxon>
        <taxon>Bacillati</taxon>
        <taxon>Bacillota</taxon>
        <taxon>Bacilli</taxon>
        <taxon>Bacillales</taxon>
        <taxon>Bacillaceae</taxon>
        <taxon>Marinococcus</taxon>
    </lineage>
</organism>
<keyword evidence="4" id="KW-1185">Reference proteome</keyword>
<name>A0A1H2TLR1_9BACI</name>
<dbReference type="Proteomes" id="UP000199488">
    <property type="component" value="Unassembled WGS sequence"/>
</dbReference>
<dbReference type="Pfam" id="PF00132">
    <property type="entry name" value="Hexapep"/>
    <property type="match status" value="1"/>
</dbReference>
<dbReference type="InterPro" id="IPR018357">
    <property type="entry name" value="Hexapep_transf_CS"/>
</dbReference>
<reference evidence="3 4" key="1">
    <citation type="submission" date="2016-10" db="EMBL/GenBank/DDBJ databases">
        <authorList>
            <person name="de Groot N.N."/>
        </authorList>
    </citation>
    <scope>NUCLEOTIDE SEQUENCE [LARGE SCALE GENOMIC DNA]</scope>
    <source>
        <strain evidence="3 4">DSM 23126</strain>
    </source>
</reference>
<gene>
    <name evidence="3" type="ORF">SAMN05421781_1443</name>
</gene>
<dbReference type="RefSeq" id="WP_091613027.1">
    <property type="nucleotide sequence ID" value="NZ_FNNC01000002.1"/>
</dbReference>
<dbReference type="OrthoDB" id="9814490at2"/>
<sequence>MIKSKADYKMYLKADQISLGLKNEKVPFICSNERHIIWKYQRLLRKLEYYMNCKTSIPNKIHKKYLKHKLFRMQVHTGMKVPPNVFGPGLSIAHLGTIIINAKAKVGVNCRLHALTNIGMDGRADAVAVLGDNVYIAMGAKIVGKINIADGVVIGANSVVTKDVAESNITVAGAPAKKISSNGNSFPADRRGYELANQSALSFQPAGIK</sequence>
<proteinExistence type="predicted"/>
<dbReference type="InterPro" id="IPR001451">
    <property type="entry name" value="Hexapep"/>
</dbReference>
<keyword evidence="1 3" id="KW-0808">Transferase</keyword>
<accession>A0A1H2TLR1</accession>
<dbReference type="STRING" id="1122204.SAMN05421781_1443"/>
<dbReference type="Gene3D" id="2.160.10.10">
    <property type="entry name" value="Hexapeptide repeat proteins"/>
    <property type="match status" value="1"/>
</dbReference>
<dbReference type="InterPro" id="IPR011004">
    <property type="entry name" value="Trimer_LpxA-like_sf"/>
</dbReference>
<evidence type="ECO:0000313" key="3">
    <source>
        <dbReference type="EMBL" id="SDW44194.1"/>
    </source>
</evidence>
<protein>
    <submittedName>
        <fullName evidence="3">Serine O-acetyltransferase</fullName>
    </submittedName>
</protein>
<dbReference type="AlphaFoldDB" id="A0A1H2TLR1"/>
<dbReference type="SUPFAM" id="SSF51161">
    <property type="entry name" value="Trimeric LpxA-like enzymes"/>
    <property type="match status" value="1"/>
</dbReference>
<evidence type="ECO:0000256" key="1">
    <source>
        <dbReference type="ARBA" id="ARBA00022679"/>
    </source>
</evidence>
<dbReference type="GO" id="GO:0016740">
    <property type="term" value="F:transferase activity"/>
    <property type="evidence" value="ECO:0007669"/>
    <property type="project" value="UniProtKB-KW"/>
</dbReference>
<evidence type="ECO:0000313" key="4">
    <source>
        <dbReference type="Proteomes" id="UP000199488"/>
    </source>
</evidence>
<dbReference type="EMBL" id="FNNC01000002">
    <property type="protein sequence ID" value="SDW44194.1"/>
    <property type="molecule type" value="Genomic_DNA"/>
</dbReference>
<keyword evidence="2" id="KW-0677">Repeat</keyword>